<evidence type="ECO:0000313" key="4">
    <source>
        <dbReference type="Proteomes" id="UP000316603"/>
    </source>
</evidence>
<dbReference type="AlphaFoldDB" id="A0A561TR71"/>
<dbReference type="PANTHER" id="PTHR33744">
    <property type="entry name" value="CARBOHYDRATE DIACID REGULATOR"/>
    <property type="match status" value="1"/>
</dbReference>
<feature type="compositionally biased region" description="Low complexity" evidence="1">
    <location>
        <begin position="1"/>
        <end position="13"/>
    </location>
</feature>
<dbReference type="Gene3D" id="1.10.10.2840">
    <property type="entry name" value="PucR C-terminal helix-turn-helix domain"/>
    <property type="match status" value="2"/>
</dbReference>
<evidence type="ECO:0000256" key="1">
    <source>
        <dbReference type="SAM" id="MobiDB-lite"/>
    </source>
</evidence>
<comment type="caution">
    <text evidence="3">The sequence shown here is derived from an EMBL/GenBank/DDBJ whole genome shotgun (WGS) entry which is preliminary data.</text>
</comment>
<reference evidence="3 4" key="1">
    <citation type="submission" date="2019-06" db="EMBL/GenBank/DDBJ databases">
        <title>Sequencing the genomes of 1000 actinobacteria strains.</title>
        <authorList>
            <person name="Klenk H.-P."/>
        </authorList>
    </citation>
    <scope>NUCLEOTIDE SEQUENCE [LARGE SCALE GENOMIC DNA]</scope>
    <source>
        <strain evidence="3 4">DSM 41695</strain>
    </source>
</reference>
<dbReference type="EMBL" id="VIWV01000001">
    <property type="protein sequence ID" value="TWF89588.1"/>
    <property type="molecule type" value="Genomic_DNA"/>
</dbReference>
<feature type="domain" description="PucR C-terminal helix-turn-helix" evidence="2">
    <location>
        <begin position="469"/>
        <end position="512"/>
    </location>
</feature>
<gene>
    <name evidence="3" type="ORF">FHX78_116631</name>
</gene>
<feature type="compositionally biased region" description="Basic and acidic residues" evidence="1">
    <location>
        <begin position="36"/>
        <end position="53"/>
    </location>
</feature>
<keyword evidence="4" id="KW-1185">Reference proteome</keyword>
<name>A0A561TR71_9ACTN</name>
<accession>A0A561TR71</accession>
<dbReference type="PANTHER" id="PTHR33744:SF1">
    <property type="entry name" value="DNA-BINDING TRANSCRIPTIONAL ACTIVATOR ADER"/>
    <property type="match status" value="1"/>
</dbReference>
<evidence type="ECO:0000259" key="2">
    <source>
        <dbReference type="Pfam" id="PF13556"/>
    </source>
</evidence>
<dbReference type="InterPro" id="IPR025736">
    <property type="entry name" value="PucR_C-HTH_dom"/>
</dbReference>
<feature type="region of interest" description="Disordered" evidence="1">
    <location>
        <begin position="1"/>
        <end position="63"/>
    </location>
</feature>
<dbReference type="Proteomes" id="UP000316603">
    <property type="component" value="Unassembled WGS sequence"/>
</dbReference>
<evidence type="ECO:0000313" key="3">
    <source>
        <dbReference type="EMBL" id="TWF89588.1"/>
    </source>
</evidence>
<dbReference type="InterPro" id="IPR051448">
    <property type="entry name" value="CdaR-like_regulators"/>
</dbReference>
<sequence>MPPARARAAAAVPVRRRAGMSRAREWGNVPQPGPGRRADEGKAEVTGRNDGKRRPPTAAGEHPAWARELLDHLRPGGRDVRRVVDWLAGAAHAEVSLQDDAGTLLAGTRLPLDESLVAGLRSGRIASAAWEGEGHHLRLVRVGHPARACVLAVSREAPFDRHTADVVTHTAQVIELLLSAHETAAAGHRLRRATADLRLAILQLLMVEDTVAARRVAAGLWPGLLDADTACVYVVESTPGRREQLLEDCLDTTREEALVVRCPAMDGHVIVVSPREATADHLRSLVERHPDTYLGGSVWQSLARTATAYGQAVSALAVARFRADKTAVYAERTHPERLMDPAALRGWTAMVLRPLDALPHHTRAELLATTRLGLEFTAVNSAKILGVSRNTVRARMERVETMLGVDFGDVTARAVVHLALHTQINLLDGRAGTAPGAPARLADLLAGPAVGAWARELLGRLDGDPRNVRRTVRTWIAAGGNAERAAQSLGVHPQTVREHVRGAEPVLERQLLAAGTDLYEVVLAHLAVGDLEQPLLAGG</sequence>
<feature type="domain" description="PucR C-terminal helix-turn-helix" evidence="2">
    <location>
        <begin position="380"/>
        <end position="421"/>
    </location>
</feature>
<proteinExistence type="predicted"/>
<protein>
    <submittedName>
        <fullName evidence="3">PucR-like helix-turn-helix protein</fullName>
    </submittedName>
</protein>
<dbReference type="Pfam" id="PF13556">
    <property type="entry name" value="HTH_30"/>
    <property type="match status" value="2"/>
</dbReference>
<dbReference type="InterPro" id="IPR042070">
    <property type="entry name" value="PucR_C-HTH_sf"/>
</dbReference>
<organism evidence="3 4">
    <name type="scientific">Streptomyces capillispiralis</name>
    <dbReference type="NCBI Taxonomy" id="68182"/>
    <lineage>
        <taxon>Bacteria</taxon>
        <taxon>Bacillati</taxon>
        <taxon>Actinomycetota</taxon>
        <taxon>Actinomycetes</taxon>
        <taxon>Kitasatosporales</taxon>
        <taxon>Streptomycetaceae</taxon>
        <taxon>Streptomyces</taxon>
    </lineage>
</organism>